<feature type="domain" description="HpcH/HpaI aldolase/citrate lyase" evidence="4">
    <location>
        <begin position="31"/>
        <end position="248"/>
    </location>
</feature>
<dbReference type="Gene3D" id="3.20.20.60">
    <property type="entry name" value="Phosphoenolpyruvate-binding domains"/>
    <property type="match status" value="1"/>
</dbReference>
<proteinExistence type="inferred from homology"/>
<gene>
    <name evidence="5" type="primary">rhmA</name>
    <name evidence="5" type="ORF">SAMEA44547418_01808</name>
</gene>
<dbReference type="GO" id="GO:0046872">
    <property type="term" value="F:metal ion binding"/>
    <property type="evidence" value="ECO:0007669"/>
    <property type="project" value="UniProtKB-KW"/>
</dbReference>
<dbReference type="Pfam" id="PF03328">
    <property type="entry name" value="HpcH_HpaI"/>
    <property type="match status" value="1"/>
</dbReference>
<keyword evidence="2" id="KW-0479">Metal-binding</keyword>
<dbReference type="InterPro" id="IPR050251">
    <property type="entry name" value="HpcH-HpaI_aldolase"/>
</dbReference>
<reference evidence="5 6" key="1">
    <citation type="submission" date="2017-06" db="EMBL/GenBank/DDBJ databases">
        <authorList>
            <consortium name="Pathogen Informatics"/>
        </authorList>
    </citation>
    <scope>NUCLEOTIDE SEQUENCE [LARGE SCALE GENOMIC DNA]</scope>
    <source>
        <strain evidence="5 6">NCTC12018</strain>
    </source>
</reference>
<comment type="similarity">
    <text evidence="1">Belongs to the HpcH/HpaI aldolase family.</text>
</comment>
<dbReference type="EC" id="4.1.2.-" evidence="5"/>
<dbReference type="InterPro" id="IPR005000">
    <property type="entry name" value="Aldolase/citrate-lyase_domain"/>
</dbReference>
<dbReference type="SUPFAM" id="SSF51621">
    <property type="entry name" value="Phosphoenolpyruvate/pyruvate domain"/>
    <property type="match status" value="1"/>
</dbReference>
<evidence type="ECO:0000256" key="3">
    <source>
        <dbReference type="ARBA" id="ARBA00023239"/>
    </source>
</evidence>
<dbReference type="InterPro" id="IPR015813">
    <property type="entry name" value="Pyrv/PenolPyrv_kinase-like_dom"/>
</dbReference>
<dbReference type="GO" id="GO:0016832">
    <property type="term" value="F:aldehyde-lyase activity"/>
    <property type="evidence" value="ECO:0007669"/>
    <property type="project" value="TreeGrafter"/>
</dbReference>
<dbReference type="RefSeq" id="WP_095066588.1">
    <property type="nucleotide sequence ID" value="NZ_LT906470.1"/>
</dbReference>
<dbReference type="KEGG" id="vrm:44547418_01808"/>
<accession>A0A239ZWM5</accession>
<dbReference type="PANTHER" id="PTHR30502:SF0">
    <property type="entry name" value="PHOSPHOENOLPYRUVATE CARBOXYLASE FAMILY PROTEIN"/>
    <property type="match status" value="1"/>
</dbReference>
<organism evidence="5 6">
    <name type="scientific">Veillonella rodentium</name>
    <dbReference type="NCBI Taxonomy" id="248315"/>
    <lineage>
        <taxon>Bacteria</taxon>
        <taxon>Bacillati</taxon>
        <taxon>Bacillota</taxon>
        <taxon>Negativicutes</taxon>
        <taxon>Veillonellales</taxon>
        <taxon>Veillonellaceae</taxon>
        <taxon>Veillonella</taxon>
    </lineage>
</organism>
<dbReference type="PANTHER" id="PTHR30502">
    <property type="entry name" value="2-KETO-3-DEOXY-L-RHAMNONATE ALDOLASE"/>
    <property type="match status" value="1"/>
</dbReference>
<evidence type="ECO:0000256" key="1">
    <source>
        <dbReference type="ARBA" id="ARBA00005568"/>
    </source>
</evidence>
<sequence>MAMTKDFLHNQFKRNIEAGKLQYGVAQEIPSAEVAEILATTDYDWLFVDGEHGAHDIRSIVEIARTIEAYNMTPVVRIPEAGTGVLKQYLDSGIHNIIIPKVESGEEVEQIMYWASYAPRGNRGMGAGAVRAGRYGRITDYLERINDEMCILPQIESRKGIENLDAIASVEGIGGVFLGPIDLAVDMGHGLNIFHPEVEEAMEYAIKRIRELGVPVGTVALTPEQAKRFADLGASFLGLGADTQFLVQAADTTLATFKSGIGK</sequence>
<evidence type="ECO:0000313" key="6">
    <source>
        <dbReference type="Proteomes" id="UP000214973"/>
    </source>
</evidence>
<keyword evidence="6" id="KW-1185">Reference proteome</keyword>
<dbReference type="Proteomes" id="UP000214973">
    <property type="component" value="Chromosome 1"/>
</dbReference>
<evidence type="ECO:0000256" key="2">
    <source>
        <dbReference type="ARBA" id="ARBA00022723"/>
    </source>
</evidence>
<dbReference type="AlphaFoldDB" id="A0A239ZWM5"/>
<keyword evidence="3 5" id="KW-0456">Lyase</keyword>
<name>A0A239ZWM5_9FIRM</name>
<evidence type="ECO:0000313" key="5">
    <source>
        <dbReference type="EMBL" id="SNV75407.1"/>
    </source>
</evidence>
<evidence type="ECO:0000259" key="4">
    <source>
        <dbReference type="Pfam" id="PF03328"/>
    </source>
</evidence>
<dbReference type="GO" id="GO:0005737">
    <property type="term" value="C:cytoplasm"/>
    <property type="evidence" value="ECO:0007669"/>
    <property type="project" value="TreeGrafter"/>
</dbReference>
<protein>
    <submittedName>
        <fullName evidence="5">2-keto-3-deoxy-L-rhamnonate aldolase</fullName>
        <ecNumber evidence="5">4.1.2.-</ecNumber>
    </submittedName>
</protein>
<dbReference type="InterPro" id="IPR040442">
    <property type="entry name" value="Pyrv_kinase-like_dom_sf"/>
</dbReference>
<dbReference type="EMBL" id="LT906470">
    <property type="protein sequence ID" value="SNV75407.1"/>
    <property type="molecule type" value="Genomic_DNA"/>
</dbReference>